<accession>A0A956M491</accession>
<organism evidence="2 3">
    <name type="scientific">Eiseniibacteriota bacterium</name>
    <dbReference type="NCBI Taxonomy" id="2212470"/>
    <lineage>
        <taxon>Bacteria</taxon>
        <taxon>Candidatus Eiseniibacteriota</taxon>
    </lineage>
</organism>
<feature type="transmembrane region" description="Helical" evidence="1">
    <location>
        <begin position="307"/>
        <end position="326"/>
    </location>
</feature>
<dbReference type="Gene3D" id="2.60.200.20">
    <property type="match status" value="1"/>
</dbReference>
<feature type="transmembrane region" description="Helical" evidence="1">
    <location>
        <begin position="179"/>
        <end position="198"/>
    </location>
</feature>
<dbReference type="PANTHER" id="PTHR36844">
    <property type="entry name" value="PROTEASE PRSW"/>
    <property type="match status" value="1"/>
</dbReference>
<reference evidence="2" key="1">
    <citation type="submission" date="2020-04" db="EMBL/GenBank/DDBJ databases">
        <authorList>
            <person name="Zhang T."/>
        </authorList>
    </citation>
    <scope>NUCLEOTIDE SEQUENCE</scope>
    <source>
        <strain evidence="2">HKST-UBA01</strain>
    </source>
</reference>
<dbReference type="InterPro" id="IPR008984">
    <property type="entry name" value="SMAD_FHA_dom_sf"/>
</dbReference>
<name>A0A956M491_UNCEI</name>
<keyword evidence="1" id="KW-0472">Membrane</keyword>
<dbReference type="PANTHER" id="PTHR36844:SF1">
    <property type="entry name" value="PROTEASE PRSW"/>
    <property type="match status" value="1"/>
</dbReference>
<dbReference type="Pfam" id="PF13367">
    <property type="entry name" value="PrsW-protease"/>
    <property type="match status" value="1"/>
</dbReference>
<feature type="transmembrane region" description="Helical" evidence="1">
    <location>
        <begin position="210"/>
        <end position="231"/>
    </location>
</feature>
<protein>
    <submittedName>
        <fullName evidence="2">PrsW family intramembrane metalloprotease</fullName>
    </submittedName>
</protein>
<comment type="caution">
    <text evidence="2">The sequence shown here is derived from an EMBL/GenBank/DDBJ whole genome shotgun (WGS) entry which is preliminary data.</text>
</comment>
<dbReference type="CDD" id="cd00060">
    <property type="entry name" value="FHA"/>
    <property type="match status" value="1"/>
</dbReference>
<dbReference type="GO" id="GO:0008237">
    <property type="term" value="F:metallopeptidase activity"/>
    <property type="evidence" value="ECO:0007669"/>
    <property type="project" value="UniProtKB-KW"/>
</dbReference>
<sequence>METLLGDDAQWSLICIAGPDVGKQIEFARGEDVILGSAPIDGVISEDPGVDAGHVVFRIRDGRPVFRVAPGHPEVELDGQQVARGRLRMGQMLRIGDSLWRLADEDSAQRAAKWLRAVGDRVASAAGVGSIEGFSFTRMFSEVVRRHPDEEVEDHLQFGSYNTTPSVSDIDTSWPQPWFFARTAALAVVVYVLFALAVGRWANPHLVPGMIGVGSFAVPLAVLMFFIGVNVARNISLYQIVKLFLIGGVVSLFVTLFLNDMTSWAFGFLPDQYMAMTAGPIEEVAKLLTLCYVVFRVRYRWIHNGLLFGAVVGCGFAAFESAGYAYRIGQDAYVTAFLQLLMQNGADQVMEAEHAARTFANEQMRENITLRGALTLAGGHIVWTALVGAALWKVRGQRRFRLSMMVR</sequence>
<feature type="transmembrane region" description="Helical" evidence="1">
    <location>
        <begin position="273"/>
        <end position="295"/>
    </location>
</feature>
<feature type="transmembrane region" description="Helical" evidence="1">
    <location>
        <begin position="243"/>
        <end position="267"/>
    </location>
</feature>
<evidence type="ECO:0000256" key="1">
    <source>
        <dbReference type="SAM" id="Phobius"/>
    </source>
</evidence>
<evidence type="ECO:0000313" key="2">
    <source>
        <dbReference type="EMBL" id="MCA9729740.1"/>
    </source>
</evidence>
<keyword evidence="2" id="KW-0482">Metalloprotease</keyword>
<dbReference type="InterPro" id="IPR026898">
    <property type="entry name" value="PrsW"/>
</dbReference>
<keyword evidence="2" id="KW-0378">Hydrolase</keyword>
<dbReference type="EMBL" id="JAGQHR010000823">
    <property type="protein sequence ID" value="MCA9729740.1"/>
    <property type="molecule type" value="Genomic_DNA"/>
</dbReference>
<dbReference type="Proteomes" id="UP000697710">
    <property type="component" value="Unassembled WGS sequence"/>
</dbReference>
<keyword evidence="1" id="KW-1133">Transmembrane helix</keyword>
<feature type="non-terminal residue" evidence="2">
    <location>
        <position position="407"/>
    </location>
</feature>
<keyword evidence="2" id="KW-0645">Protease</keyword>
<keyword evidence="1" id="KW-0812">Transmembrane</keyword>
<evidence type="ECO:0000313" key="3">
    <source>
        <dbReference type="Proteomes" id="UP000697710"/>
    </source>
</evidence>
<gene>
    <name evidence="2" type="ORF">KC729_18805</name>
</gene>
<reference evidence="2" key="2">
    <citation type="journal article" date="2021" name="Microbiome">
        <title>Successional dynamics and alternative stable states in a saline activated sludge microbial community over 9 years.</title>
        <authorList>
            <person name="Wang Y."/>
            <person name="Ye J."/>
            <person name="Ju F."/>
            <person name="Liu L."/>
            <person name="Boyd J.A."/>
            <person name="Deng Y."/>
            <person name="Parks D.H."/>
            <person name="Jiang X."/>
            <person name="Yin X."/>
            <person name="Woodcroft B.J."/>
            <person name="Tyson G.W."/>
            <person name="Hugenholtz P."/>
            <person name="Polz M.F."/>
            <person name="Zhang T."/>
        </authorList>
    </citation>
    <scope>NUCLEOTIDE SEQUENCE</scope>
    <source>
        <strain evidence="2">HKST-UBA01</strain>
    </source>
</reference>
<proteinExistence type="predicted"/>
<dbReference type="SUPFAM" id="SSF49879">
    <property type="entry name" value="SMAD/FHA domain"/>
    <property type="match status" value="1"/>
</dbReference>
<feature type="transmembrane region" description="Helical" evidence="1">
    <location>
        <begin position="373"/>
        <end position="394"/>
    </location>
</feature>
<dbReference type="AlphaFoldDB" id="A0A956M491"/>